<sequence>MNKCCLDPACSHAVVEAASVEALKLSDQERKIILEVLKRNEQLQKEQQQQILLYGESAIFYKTPTRAFVQRSWEQQLARSQIQRHATSKQLKTYGKGKCNCITDTWTYVGESCLWACGPC</sequence>
<gene>
    <name evidence="1" type="ORF">QE152_g23203</name>
</gene>
<dbReference type="AlphaFoldDB" id="A0AAW1KFW4"/>
<dbReference type="EMBL" id="JASPKY010000229">
    <property type="protein sequence ID" value="KAK9718332.1"/>
    <property type="molecule type" value="Genomic_DNA"/>
</dbReference>
<proteinExistence type="predicted"/>
<dbReference type="Proteomes" id="UP001458880">
    <property type="component" value="Unassembled WGS sequence"/>
</dbReference>
<comment type="caution">
    <text evidence="1">The sequence shown here is derived from an EMBL/GenBank/DDBJ whole genome shotgun (WGS) entry which is preliminary data.</text>
</comment>
<evidence type="ECO:0000313" key="1">
    <source>
        <dbReference type="EMBL" id="KAK9718332.1"/>
    </source>
</evidence>
<keyword evidence="2" id="KW-1185">Reference proteome</keyword>
<dbReference type="Gene3D" id="3.30.40.10">
    <property type="entry name" value="Zinc/RING finger domain, C3HC4 (zinc finger)"/>
    <property type="match status" value="1"/>
</dbReference>
<protein>
    <submittedName>
        <fullName evidence="1">Uncharacterized protein</fullName>
    </submittedName>
</protein>
<accession>A0AAW1KFW4</accession>
<name>A0AAW1KFW4_POPJA</name>
<organism evidence="1 2">
    <name type="scientific">Popillia japonica</name>
    <name type="common">Japanese beetle</name>
    <dbReference type="NCBI Taxonomy" id="7064"/>
    <lineage>
        <taxon>Eukaryota</taxon>
        <taxon>Metazoa</taxon>
        <taxon>Ecdysozoa</taxon>
        <taxon>Arthropoda</taxon>
        <taxon>Hexapoda</taxon>
        <taxon>Insecta</taxon>
        <taxon>Pterygota</taxon>
        <taxon>Neoptera</taxon>
        <taxon>Endopterygota</taxon>
        <taxon>Coleoptera</taxon>
        <taxon>Polyphaga</taxon>
        <taxon>Scarabaeiformia</taxon>
        <taxon>Scarabaeidae</taxon>
        <taxon>Rutelinae</taxon>
        <taxon>Popillia</taxon>
    </lineage>
</organism>
<evidence type="ECO:0000313" key="2">
    <source>
        <dbReference type="Proteomes" id="UP001458880"/>
    </source>
</evidence>
<dbReference type="InterPro" id="IPR013083">
    <property type="entry name" value="Znf_RING/FYVE/PHD"/>
</dbReference>
<reference evidence="1 2" key="1">
    <citation type="journal article" date="2024" name="BMC Genomics">
        <title>De novo assembly and annotation of Popillia japonica's genome with initial clues to its potential as an invasive pest.</title>
        <authorList>
            <person name="Cucini C."/>
            <person name="Boschi S."/>
            <person name="Funari R."/>
            <person name="Cardaioli E."/>
            <person name="Iannotti N."/>
            <person name="Marturano G."/>
            <person name="Paoli F."/>
            <person name="Bruttini M."/>
            <person name="Carapelli A."/>
            <person name="Frati F."/>
            <person name="Nardi F."/>
        </authorList>
    </citation>
    <scope>NUCLEOTIDE SEQUENCE [LARGE SCALE GENOMIC DNA]</scope>
    <source>
        <strain evidence="1">DMR45628</strain>
    </source>
</reference>